<dbReference type="Proteomes" id="UP000252167">
    <property type="component" value="Unassembled WGS sequence"/>
</dbReference>
<dbReference type="PANTHER" id="PTHR34351">
    <property type="entry name" value="SLR1927 PROTEIN-RELATED"/>
    <property type="match status" value="1"/>
</dbReference>
<accession>A0A365YKE9</accession>
<evidence type="ECO:0000256" key="1">
    <source>
        <dbReference type="SAM" id="Phobius"/>
    </source>
</evidence>
<evidence type="ECO:0000313" key="3">
    <source>
        <dbReference type="EMBL" id="RBM02867.1"/>
    </source>
</evidence>
<comment type="caution">
    <text evidence="3">The sequence shown here is derived from an EMBL/GenBank/DDBJ whole genome shotgun (WGS) entry which is preliminary data.</text>
</comment>
<feature type="domain" description="DUF58" evidence="2">
    <location>
        <begin position="212"/>
        <end position="256"/>
    </location>
</feature>
<dbReference type="Pfam" id="PF01882">
    <property type="entry name" value="DUF58"/>
    <property type="match status" value="1"/>
</dbReference>
<organism evidence="3 4">
    <name type="scientific">Glutamicibacter soli</name>
    <dbReference type="NCBI Taxonomy" id="453836"/>
    <lineage>
        <taxon>Bacteria</taxon>
        <taxon>Bacillati</taxon>
        <taxon>Actinomycetota</taxon>
        <taxon>Actinomycetes</taxon>
        <taxon>Micrococcales</taxon>
        <taxon>Micrococcaceae</taxon>
        <taxon>Glutamicibacter</taxon>
    </lineage>
</organism>
<reference evidence="3 4" key="1">
    <citation type="submission" date="2018-01" db="EMBL/GenBank/DDBJ databases">
        <title>Glutamicibacter soli strain NHPC-3 Whole genome sequence and assembly.</title>
        <authorList>
            <person name="Choudhury P."/>
            <person name="Gupta D."/>
            <person name="Sengupta K."/>
            <person name="Jawed A."/>
            <person name="Sultana N."/>
            <person name="Saha P."/>
        </authorList>
    </citation>
    <scope>NUCLEOTIDE SEQUENCE [LARGE SCALE GENOMIC DNA]</scope>
    <source>
        <strain evidence="3 4">NHPC-3</strain>
    </source>
</reference>
<keyword evidence="4" id="KW-1185">Reference proteome</keyword>
<dbReference type="InterPro" id="IPR002881">
    <property type="entry name" value="DUF58"/>
</dbReference>
<feature type="transmembrane region" description="Helical" evidence="1">
    <location>
        <begin position="36"/>
        <end position="54"/>
    </location>
</feature>
<proteinExistence type="predicted"/>
<evidence type="ECO:0000313" key="4">
    <source>
        <dbReference type="Proteomes" id="UP000252167"/>
    </source>
</evidence>
<dbReference type="RefSeq" id="WP_113606773.1">
    <property type="nucleotide sequence ID" value="NZ_POAF01000002.1"/>
</dbReference>
<protein>
    <recommendedName>
        <fullName evidence="2">DUF58 domain-containing protein</fullName>
    </recommendedName>
</protein>
<sequence>MDKPQRFDSRNALSWTRSEPGPEALRRWHLDLFTPRGWYTLGAGAGLIALAYVLGRHELMALGVGLAALAIASWLLVLRARRTTSLRRRLHSPAATVAEPALVTLECPDEVRIRETLPEEFGPGPELEGPGAVDYELVFRSRGVHLLGPARQVISDPLGLIRGMVSIGQPQPVPVRAQIHPLARFASLGERMLTGDARFSRSTTADYYDVATRDYQQGDSIRQVHWKATARHGKLMVRQENHVATAQALMVLDRTAEHWQSGGADLRIGIPQGLGPELSSSRRFENALSLACSIGQRYADSGYQLLFRDLDGSPLVGGESLRLSEHAARSSFEDFHLASAELGPLPAAPGQHQAQDLIGANLHRELLSMREEPVIMILGQVSLDQAAALAALSRTVRHVELFLLAAHPERYAQVQQLMARTGWNIHLLHGNGSLDDARGVS</sequence>
<keyword evidence="1" id="KW-0812">Transmembrane</keyword>
<dbReference type="EMBL" id="POAF01000002">
    <property type="protein sequence ID" value="RBM02867.1"/>
    <property type="molecule type" value="Genomic_DNA"/>
</dbReference>
<keyword evidence="1" id="KW-0472">Membrane</keyword>
<name>A0A365YKE9_9MICC</name>
<keyword evidence="1" id="KW-1133">Transmembrane helix</keyword>
<feature type="transmembrane region" description="Helical" evidence="1">
    <location>
        <begin position="60"/>
        <end position="78"/>
    </location>
</feature>
<dbReference type="AlphaFoldDB" id="A0A365YKE9"/>
<evidence type="ECO:0000259" key="2">
    <source>
        <dbReference type="Pfam" id="PF01882"/>
    </source>
</evidence>
<dbReference type="PANTHER" id="PTHR34351:SF1">
    <property type="entry name" value="SLR1927 PROTEIN"/>
    <property type="match status" value="1"/>
</dbReference>
<gene>
    <name evidence="3" type="ORF">C1H84_05425</name>
</gene>